<evidence type="ECO:0000313" key="2">
    <source>
        <dbReference type="EMBL" id="PTB38357.1"/>
    </source>
</evidence>
<accession>A0A2T3Z0N6</accession>
<reference evidence="2 3" key="1">
    <citation type="submission" date="2016-07" db="EMBL/GenBank/DDBJ databases">
        <title>Multiple horizontal gene transfer events from other fungi enriched the ability of initially mycotrophic Trichoderma (Ascomycota) to feed on dead plant biomass.</title>
        <authorList>
            <consortium name="DOE Joint Genome Institute"/>
            <person name="Aerts A."/>
            <person name="Atanasova L."/>
            <person name="Chenthamara K."/>
            <person name="Zhang J."/>
            <person name="Grujic M."/>
            <person name="Henrissat B."/>
            <person name="Kuo A."/>
            <person name="Salamov A."/>
            <person name="Lipzen A."/>
            <person name="Labutti K."/>
            <person name="Barry K."/>
            <person name="Miao Y."/>
            <person name="Rahimi M.J."/>
            <person name="Shen Q."/>
            <person name="Grigoriev I.V."/>
            <person name="Kubicek C.P."/>
            <person name="Druzhinina I.S."/>
        </authorList>
    </citation>
    <scope>NUCLEOTIDE SEQUENCE [LARGE SCALE GENOMIC DNA]</scope>
    <source>
        <strain evidence="2 3">CBS 433.97</strain>
    </source>
</reference>
<gene>
    <name evidence="2" type="ORF">M441DRAFT_251053</name>
</gene>
<evidence type="ECO:0000256" key="1">
    <source>
        <dbReference type="SAM" id="Phobius"/>
    </source>
</evidence>
<keyword evidence="1" id="KW-0472">Membrane</keyword>
<evidence type="ECO:0000313" key="3">
    <source>
        <dbReference type="Proteomes" id="UP000240493"/>
    </source>
</evidence>
<dbReference type="EMBL" id="KZ679266">
    <property type="protein sequence ID" value="PTB38357.1"/>
    <property type="molecule type" value="Genomic_DNA"/>
</dbReference>
<protein>
    <submittedName>
        <fullName evidence="2">Uncharacterized protein</fullName>
    </submittedName>
</protein>
<feature type="transmembrane region" description="Helical" evidence="1">
    <location>
        <begin position="45"/>
        <end position="67"/>
    </location>
</feature>
<keyword evidence="1" id="KW-0812">Transmembrane</keyword>
<dbReference type="AlphaFoldDB" id="A0A2T3Z0N6"/>
<proteinExistence type="predicted"/>
<feature type="transmembrane region" description="Helical" evidence="1">
    <location>
        <begin position="111"/>
        <end position="129"/>
    </location>
</feature>
<name>A0A2T3Z0N6_TRIA4</name>
<keyword evidence="1" id="KW-1133">Transmembrane helix</keyword>
<keyword evidence="3" id="KW-1185">Reference proteome</keyword>
<organism evidence="2 3">
    <name type="scientific">Trichoderma asperellum (strain ATCC 204424 / CBS 433.97 / NBRC 101777)</name>
    <dbReference type="NCBI Taxonomy" id="1042311"/>
    <lineage>
        <taxon>Eukaryota</taxon>
        <taxon>Fungi</taxon>
        <taxon>Dikarya</taxon>
        <taxon>Ascomycota</taxon>
        <taxon>Pezizomycotina</taxon>
        <taxon>Sordariomycetes</taxon>
        <taxon>Hypocreomycetidae</taxon>
        <taxon>Hypocreales</taxon>
        <taxon>Hypocreaceae</taxon>
        <taxon>Trichoderma</taxon>
    </lineage>
</organism>
<dbReference type="Proteomes" id="UP000240493">
    <property type="component" value="Unassembled WGS sequence"/>
</dbReference>
<sequence>MLSLLVALGSLQLLQTPRFLSISLWLAQIPSTTSSKQLYTHAPFLSSLSLFHVLCVFASLIPSLMLYDPTPAGSLTQTKKTPTRLSAKHCLAASLLDPESLILHSSQENDGYLVLAALLLLEAGIYSLIF</sequence>